<dbReference type="SMART" id="SM00320">
    <property type="entry name" value="WD40"/>
    <property type="match status" value="3"/>
</dbReference>
<evidence type="ECO:0000313" key="6">
    <source>
        <dbReference type="Proteomes" id="UP000650833"/>
    </source>
</evidence>
<feature type="compositionally biased region" description="Acidic residues" evidence="4">
    <location>
        <begin position="394"/>
        <end position="413"/>
    </location>
</feature>
<dbReference type="PROSITE" id="PS50294">
    <property type="entry name" value="WD_REPEATS_REGION"/>
    <property type="match status" value="1"/>
</dbReference>
<feature type="region of interest" description="Disordered" evidence="4">
    <location>
        <begin position="373"/>
        <end position="413"/>
    </location>
</feature>
<dbReference type="SUPFAM" id="SSF50978">
    <property type="entry name" value="WD40 repeat-like"/>
    <property type="match status" value="1"/>
</dbReference>
<dbReference type="InterPro" id="IPR001680">
    <property type="entry name" value="WD40_rpt"/>
</dbReference>
<dbReference type="Gene3D" id="2.130.10.10">
    <property type="entry name" value="YVTN repeat-like/Quinoprotein amine dehydrogenase"/>
    <property type="match status" value="1"/>
</dbReference>
<proteinExistence type="predicted"/>
<feature type="region of interest" description="Disordered" evidence="4">
    <location>
        <begin position="447"/>
        <end position="473"/>
    </location>
</feature>
<dbReference type="PROSITE" id="PS00678">
    <property type="entry name" value="WD_REPEATS_1"/>
    <property type="match status" value="1"/>
</dbReference>
<dbReference type="InterPro" id="IPR015943">
    <property type="entry name" value="WD40/YVTN_repeat-like_dom_sf"/>
</dbReference>
<evidence type="ECO:0000256" key="4">
    <source>
        <dbReference type="SAM" id="MobiDB-lite"/>
    </source>
</evidence>
<organism evidence="5 6">
    <name type="scientific">Mucor plumbeus</name>
    <dbReference type="NCBI Taxonomy" id="97098"/>
    <lineage>
        <taxon>Eukaryota</taxon>
        <taxon>Fungi</taxon>
        <taxon>Fungi incertae sedis</taxon>
        <taxon>Mucoromycota</taxon>
        <taxon>Mucoromycotina</taxon>
        <taxon>Mucoromycetes</taxon>
        <taxon>Mucorales</taxon>
        <taxon>Mucorineae</taxon>
        <taxon>Mucoraceae</taxon>
        <taxon>Mucor</taxon>
    </lineage>
</organism>
<dbReference type="Pfam" id="PF00400">
    <property type="entry name" value="WD40"/>
    <property type="match status" value="1"/>
</dbReference>
<evidence type="ECO:0000256" key="3">
    <source>
        <dbReference type="PROSITE-ProRule" id="PRU00221"/>
    </source>
</evidence>
<reference evidence="5" key="1">
    <citation type="submission" date="2020-12" db="EMBL/GenBank/DDBJ databases">
        <title>Metabolic potential, ecology and presence of endohyphal bacteria is reflected in genomic diversity of Mucoromycotina.</title>
        <authorList>
            <person name="Muszewska A."/>
            <person name="Okrasinska A."/>
            <person name="Steczkiewicz K."/>
            <person name="Drgas O."/>
            <person name="Orlowska M."/>
            <person name="Perlinska-Lenart U."/>
            <person name="Aleksandrzak-Piekarczyk T."/>
            <person name="Szatraj K."/>
            <person name="Zielenkiewicz U."/>
            <person name="Pilsyk S."/>
            <person name="Malc E."/>
            <person name="Mieczkowski P."/>
            <person name="Kruszewska J.S."/>
            <person name="Biernat P."/>
            <person name="Pawlowska J."/>
        </authorList>
    </citation>
    <scope>NUCLEOTIDE SEQUENCE</scope>
    <source>
        <strain evidence="5">CBS 226.32</strain>
    </source>
</reference>
<protein>
    <submittedName>
        <fullName evidence="5">Uncharacterized protein</fullName>
    </submittedName>
</protein>
<feature type="repeat" description="WD" evidence="3">
    <location>
        <begin position="195"/>
        <end position="236"/>
    </location>
</feature>
<accession>A0A8H7QI33</accession>
<dbReference type="EMBL" id="JAEPRC010000677">
    <property type="protein sequence ID" value="KAG2193052.1"/>
    <property type="molecule type" value="Genomic_DNA"/>
</dbReference>
<evidence type="ECO:0000256" key="2">
    <source>
        <dbReference type="ARBA" id="ARBA00022737"/>
    </source>
</evidence>
<dbReference type="OrthoDB" id="5591786at2759"/>
<comment type="caution">
    <text evidence="5">The sequence shown here is derived from an EMBL/GenBank/DDBJ whole genome shotgun (WGS) entry which is preliminary data.</text>
</comment>
<dbReference type="InterPro" id="IPR036322">
    <property type="entry name" value="WD40_repeat_dom_sf"/>
</dbReference>
<dbReference type="InterPro" id="IPR014839">
    <property type="entry name" value="Crt10"/>
</dbReference>
<dbReference type="Pfam" id="PF08728">
    <property type="entry name" value="CRT10"/>
    <property type="match status" value="1"/>
</dbReference>
<keyword evidence="2" id="KW-0677">Repeat</keyword>
<name>A0A8H7QI33_9FUNG</name>
<keyword evidence="6" id="KW-1185">Reference proteome</keyword>
<evidence type="ECO:0000256" key="1">
    <source>
        <dbReference type="ARBA" id="ARBA00022574"/>
    </source>
</evidence>
<keyword evidence="1 3" id="KW-0853">WD repeat</keyword>
<sequence>MSNNLDKPVHKILEDYDLLEVNVIQNRNTLNMSAGMLWRMNLCAASNEIPCTFFVAMNYKIHVYTLDTITSPFKDPIKTLASVNATRTDGGAESPFIINAIKVGKMLEKEILVSVSEMGEICIWKTENLDEPPLILNNNGIATWGIAIHGDQGLLAVSANNFKIAVYNISEMTTKFGKRSNKEPNYLGTTEKIELKGHKHNIPNIDFNETGRYIASVSVDTTCKIWDISARQMVTQKRSLGREIIQNSWCWSTKFIKPGNFKHVVCADKEISRLYQQRVYQGRSTSLSSLGLCHSASNPAFPINVSRVFDLEEEEIDFEIYEGGGEGELDDDMWDNRLLEEEDNYMEEVYERQRMEDDHDYNFNNADAVETTEHNDNVDLDESSEILRPNSQQEIDEDDDGDEDYDEDDYENDIDEDGRMTQLMLSLVSGGEHQRTQEDWAATITDSTDSNHDGWGDALPSAEQSSYSTDNDHGWGAADAAANDVSEIMEIDNNNPETTLSGSNSPSYCIPNIIRTTSNSSIPQLTNTAIVTPKEPTKDETVHKNLGEYVMITTGKDVILASTTLPRMNKIRAEHDMINKVDIRSDQLLSVLNRINMVEWLPELELFVAASQKGTVALMRLLQVEFEDGGQACLFNNEYYLPSNVLQSTPLYGMTVKKVDSERFSPVSYQIFLFYYSGNVLGYSISRKDSSIAVNDLFF</sequence>
<dbReference type="PROSITE" id="PS50082">
    <property type="entry name" value="WD_REPEATS_2"/>
    <property type="match status" value="1"/>
</dbReference>
<gene>
    <name evidence="5" type="ORF">INT46_011048</name>
</gene>
<evidence type="ECO:0000313" key="5">
    <source>
        <dbReference type="EMBL" id="KAG2193052.1"/>
    </source>
</evidence>
<dbReference type="InterPro" id="IPR019775">
    <property type="entry name" value="WD40_repeat_CS"/>
</dbReference>
<dbReference type="Proteomes" id="UP000650833">
    <property type="component" value="Unassembled WGS sequence"/>
</dbReference>
<dbReference type="AlphaFoldDB" id="A0A8H7QI33"/>